<dbReference type="SUPFAM" id="SSF52467">
    <property type="entry name" value="DHS-like NAD/FAD-binding domain"/>
    <property type="match status" value="1"/>
</dbReference>
<comment type="caution">
    <text evidence="6">The sequence shown here is derived from an EMBL/GenBank/DDBJ whole genome shotgun (WGS) entry which is preliminary data.</text>
</comment>
<dbReference type="Pfam" id="PF02146">
    <property type="entry name" value="SIR2"/>
    <property type="match status" value="1"/>
</dbReference>
<comment type="similarity">
    <text evidence="1">Belongs to the sirtuin family. Class I subfamily.</text>
</comment>
<dbReference type="OrthoDB" id="424302at2759"/>
<keyword evidence="2" id="KW-0808">Transferase</keyword>
<dbReference type="InterPro" id="IPR029035">
    <property type="entry name" value="DHS-like_NAD/FAD-binding_dom"/>
</dbReference>
<dbReference type="Gene3D" id="3.40.50.1220">
    <property type="entry name" value="TPP-binding domain"/>
    <property type="match status" value="1"/>
</dbReference>
<feature type="active site" description="Proton acceptor" evidence="4">
    <location>
        <position position="127"/>
    </location>
</feature>
<dbReference type="GO" id="GO:0005634">
    <property type="term" value="C:nucleus"/>
    <property type="evidence" value="ECO:0007669"/>
    <property type="project" value="TreeGrafter"/>
</dbReference>
<dbReference type="InterPro" id="IPR026590">
    <property type="entry name" value="Ssirtuin_cat_dom"/>
</dbReference>
<dbReference type="GO" id="GO:0070403">
    <property type="term" value="F:NAD+ binding"/>
    <property type="evidence" value="ECO:0007669"/>
    <property type="project" value="InterPro"/>
</dbReference>
<dbReference type="Gene3D" id="3.30.1600.10">
    <property type="entry name" value="SIR2/SIRT2 'Small Domain"/>
    <property type="match status" value="1"/>
</dbReference>
<evidence type="ECO:0000313" key="7">
    <source>
        <dbReference type="Proteomes" id="UP000789706"/>
    </source>
</evidence>
<keyword evidence="4" id="KW-0479">Metal-binding</keyword>
<accession>A0A9N8Z8A0</accession>
<dbReference type="AlphaFoldDB" id="A0A9N8Z8A0"/>
<dbReference type="InterPro" id="IPR003000">
    <property type="entry name" value="Sirtuin"/>
</dbReference>
<dbReference type="GO" id="GO:0046872">
    <property type="term" value="F:metal ion binding"/>
    <property type="evidence" value="ECO:0007669"/>
    <property type="project" value="UniProtKB-KW"/>
</dbReference>
<dbReference type="InterPro" id="IPR050134">
    <property type="entry name" value="NAD-dep_sirtuin_deacylases"/>
</dbReference>
<feature type="binding site" evidence="4">
    <location>
        <position position="138"/>
    </location>
    <ligand>
        <name>Zn(2+)</name>
        <dbReference type="ChEBI" id="CHEBI:29105"/>
    </ligand>
</feature>
<keyword evidence="7" id="KW-1185">Reference proteome</keyword>
<reference evidence="6" key="1">
    <citation type="submission" date="2021-06" db="EMBL/GenBank/DDBJ databases">
        <authorList>
            <person name="Kallberg Y."/>
            <person name="Tangrot J."/>
            <person name="Rosling A."/>
        </authorList>
    </citation>
    <scope>NUCLEOTIDE SEQUENCE</scope>
    <source>
        <strain evidence="6">AZ414A</strain>
    </source>
</reference>
<keyword evidence="4" id="KW-0862">Zinc</keyword>
<dbReference type="InterPro" id="IPR026591">
    <property type="entry name" value="Sirtuin_cat_small_dom_sf"/>
</dbReference>
<organism evidence="6 7">
    <name type="scientific">Diversispora eburnea</name>
    <dbReference type="NCBI Taxonomy" id="1213867"/>
    <lineage>
        <taxon>Eukaryota</taxon>
        <taxon>Fungi</taxon>
        <taxon>Fungi incertae sedis</taxon>
        <taxon>Mucoromycota</taxon>
        <taxon>Glomeromycotina</taxon>
        <taxon>Glomeromycetes</taxon>
        <taxon>Diversisporales</taxon>
        <taxon>Diversisporaceae</taxon>
        <taxon>Diversispora</taxon>
    </lineage>
</organism>
<evidence type="ECO:0000313" key="6">
    <source>
        <dbReference type="EMBL" id="CAG8480466.1"/>
    </source>
</evidence>
<evidence type="ECO:0000256" key="1">
    <source>
        <dbReference type="ARBA" id="ARBA00006924"/>
    </source>
</evidence>
<dbReference type="PROSITE" id="PS50305">
    <property type="entry name" value="SIRTUIN"/>
    <property type="match status" value="1"/>
</dbReference>
<protein>
    <submittedName>
        <fullName evidence="6">930_t:CDS:1</fullName>
    </submittedName>
</protein>
<dbReference type="Proteomes" id="UP000789706">
    <property type="component" value="Unassembled WGS sequence"/>
</dbReference>
<keyword evidence="3" id="KW-0520">NAD</keyword>
<feature type="domain" description="Deacetylase sirtuin-type" evidence="5">
    <location>
        <begin position="4"/>
        <end position="251"/>
    </location>
</feature>
<dbReference type="EMBL" id="CAJVPK010000236">
    <property type="protein sequence ID" value="CAG8480466.1"/>
    <property type="molecule type" value="Genomic_DNA"/>
</dbReference>
<evidence type="ECO:0000259" key="5">
    <source>
        <dbReference type="PROSITE" id="PS50305"/>
    </source>
</evidence>
<dbReference type="PANTHER" id="PTHR11085">
    <property type="entry name" value="NAD-DEPENDENT PROTEIN DEACYLASE SIRTUIN-5, MITOCHONDRIAL-RELATED"/>
    <property type="match status" value="1"/>
</dbReference>
<feature type="binding site" evidence="4">
    <location>
        <position position="176"/>
    </location>
    <ligand>
        <name>Zn(2+)</name>
        <dbReference type="ChEBI" id="CHEBI:29105"/>
    </ligand>
</feature>
<feature type="binding site" evidence="4">
    <location>
        <position position="135"/>
    </location>
    <ligand>
        <name>Zn(2+)</name>
        <dbReference type="ChEBI" id="CHEBI:29105"/>
    </ligand>
</feature>
<dbReference type="PANTHER" id="PTHR11085:SF10">
    <property type="entry name" value="NAD-DEPENDENT PROTEIN DEACYLASE SIRTUIN-5, MITOCHONDRIAL-RELATED"/>
    <property type="match status" value="1"/>
</dbReference>
<evidence type="ECO:0000256" key="3">
    <source>
        <dbReference type="ARBA" id="ARBA00023027"/>
    </source>
</evidence>
<sequence length="251" mass="28010">MATASIASTTLERFQKVLQASKHIVALCGAGLSAESEGGLWRTFDAMSLATPTSFAMNPSRVWEFYHYRRELVLKTEPNKAHKALRDFENKISSQQQKGKEGNQTFIVLTQNVDGLSSETKNLVEIHGSLFKTRCIECGDIQKNRDSPIVPALKGTEYSNLDSNIPIEKLPRCLKCKKGLLRPDVIWFEENLNEDIVKIIEFELKRCDLLLVIGTSGIVYPAAGYVTRVSSRGGKVAQFNIEKVGKADFQL</sequence>
<name>A0A9N8Z8A0_9GLOM</name>
<gene>
    <name evidence="6" type="ORF">DEBURN_LOCUS3630</name>
</gene>
<proteinExistence type="inferred from homology"/>
<feature type="binding site" evidence="4">
    <location>
        <position position="173"/>
    </location>
    <ligand>
        <name>Zn(2+)</name>
        <dbReference type="ChEBI" id="CHEBI:29105"/>
    </ligand>
</feature>
<evidence type="ECO:0000256" key="2">
    <source>
        <dbReference type="ARBA" id="ARBA00022679"/>
    </source>
</evidence>
<dbReference type="GO" id="GO:0017136">
    <property type="term" value="F:histone deacetylase activity, NAD-dependent"/>
    <property type="evidence" value="ECO:0007669"/>
    <property type="project" value="TreeGrafter"/>
</dbReference>
<evidence type="ECO:0000256" key="4">
    <source>
        <dbReference type="PROSITE-ProRule" id="PRU00236"/>
    </source>
</evidence>